<evidence type="ECO:0000256" key="1">
    <source>
        <dbReference type="SAM" id="MobiDB-lite"/>
    </source>
</evidence>
<dbReference type="AlphaFoldDB" id="A0AAV9D3W7"/>
<dbReference type="PROSITE" id="PS51257">
    <property type="entry name" value="PROKAR_LIPOPROTEIN"/>
    <property type="match status" value="1"/>
</dbReference>
<proteinExistence type="predicted"/>
<protein>
    <submittedName>
        <fullName evidence="2">Uncharacterized protein</fullName>
    </submittedName>
</protein>
<organism evidence="2 3">
    <name type="scientific">Acorus calamus</name>
    <name type="common">Sweet flag</name>
    <dbReference type="NCBI Taxonomy" id="4465"/>
    <lineage>
        <taxon>Eukaryota</taxon>
        <taxon>Viridiplantae</taxon>
        <taxon>Streptophyta</taxon>
        <taxon>Embryophyta</taxon>
        <taxon>Tracheophyta</taxon>
        <taxon>Spermatophyta</taxon>
        <taxon>Magnoliopsida</taxon>
        <taxon>Liliopsida</taxon>
        <taxon>Acoraceae</taxon>
        <taxon>Acorus</taxon>
    </lineage>
</organism>
<dbReference type="Proteomes" id="UP001180020">
    <property type="component" value="Unassembled WGS sequence"/>
</dbReference>
<feature type="region of interest" description="Disordered" evidence="1">
    <location>
        <begin position="46"/>
        <end position="69"/>
    </location>
</feature>
<comment type="caution">
    <text evidence="2">The sequence shown here is derived from an EMBL/GenBank/DDBJ whole genome shotgun (WGS) entry which is preliminary data.</text>
</comment>
<evidence type="ECO:0000313" key="2">
    <source>
        <dbReference type="EMBL" id="KAK1294907.1"/>
    </source>
</evidence>
<keyword evidence="3" id="KW-1185">Reference proteome</keyword>
<gene>
    <name evidence="2" type="ORF">QJS10_CPA16g00645</name>
</gene>
<feature type="compositionally biased region" description="Basic residues" evidence="1">
    <location>
        <begin position="1"/>
        <end position="10"/>
    </location>
</feature>
<accession>A0AAV9D3W7</accession>
<feature type="compositionally biased region" description="Polar residues" evidence="1">
    <location>
        <begin position="11"/>
        <end position="25"/>
    </location>
</feature>
<reference evidence="2" key="2">
    <citation type="submission" date="2023-06" db="EMBL/GenBank/DDBJ databases">
        <authorList>
            <person name="Ma L."/>
            <person name="Liu K.-W."/>
            <person name="Li Z."/>
            <person name="Hsiao Y.-Y."/>
            <person name="Qi Y."/>
            <person name="Fu T."/>
            <person name="Tang G."/>
            <person name="Zhang D."/>
            <person name="Sun W.-H."/>
            <person name="Liu D.-K."/>
            <person name="Li Y."/>
            <person name="Chen G.-Z."/>
            <person name="Liu X.-D."/>
            <person name="Liao X.-Y."/>
            <person name="Jiang Y.-T."/>
            <person name="Yu X."/>
            <person name="Hao Y."/>
            <person name="Huang J."/>
            <person name="Zhao X.-W."/>
            <person name="Ke S."/>
            <person name="Chen Y.-Y."/>
            <person name="Wu W.-L."/>
            <person name="Hsu J.-L."/>
            <person name="Lin Y.-F."/>
            <person name="Huang M.-D."/>
            <person name="Li C.-Y."/>
            <person name="Huang L."/>
            <person name="Wang Z.-W."/>
            <person name="Zhao X."/>
            <person name="Zhong W.-Y."/>
            <person name="Peng D.-H."/>
            <person name="Ahmad S."/>
            <person name="Lan S."/>
            <person name="Zhang J.-S."/>
            <person name="Tsai W.-C."/>
            <person name="Van De Peer Y."/>
            <person name="Liu Z.-J."/>
        </authorList>
    </citation>
    <scope>NUCLEOTIDE SEQUENCE</scope>
    <source>
        <strain evidence="2">CP</strain>
        <tissue evidence="2">Leaves</tissue>
    </source>
</reference>
<dbReference type="EMBL" id="JAUJYO010000016">
    <property type="protein sequence ID" value="KAK1294907.1"/>
    <property type="molecule type" value="Genomic_DNA"/>
</dbReference>
<feature type="region of interest" description="Disordered" evidence="1">
    <location>
        <begin position="1"/>
        <end position="25"/>
    </location>
</feature>
<reference evidence="2" key="1">
    <citation type="journal article" date="2023" name="Nat. Commun.">
        <title>Diploid and tetraploid genomes of Acorus and the evolution of monocots.</title>
        <authorList>
            <person name="Ma L."/>
            <person name="Liu K.W."/>
            <person name="Li Z."/>
            <person name="Hsiao Y.Y."/>
            <person name="Qi Y."/>
            <person name="Fu T."/>
            <person name="Tang G.D."/>
            <person name="Zhang D."/>
            <person name="Sun W.H."/>
            <person name="Liu D.K."/>
            <person name="Li Y."/>
            <person name="Chen G.Z."/>
            <person name="Liu X.D."/>
            <person name="Liao X.Y."/>
            <person name="Jiang Y.T."/>
            <person name="Yu X."/>
            <person name="Hao Y."/>
            <person name="Huang J."/>
            <person name="Zhao X.W."/>
            <person name="Ke S."/>
            <person name="Chen Y.Y."/>
            <person name="Wu W.L."/>
            <person name="Hsu J.L."/>
            <person name="Lin Y.F."/>
            <person name="Huang M.D."/>
            <person name="Li C.Y."/>
            <person name="Huang L."/>
            <person name="Wang Z.W."/>
            <person name="Zhao X."/>
            <person name="Zhong W.Y."/>
            <person name="Peng D.H."/>
            <person name="Ahmad S."/>
            <person name="Lan S."/>
            <person name="Zhang J.S."/>
            <person name="Tsai W.C."/>
            <person name="Van de Peer Y."/>
            <person name="Liu Z.J."/>
        </authorList>
    </citation>
    <scope>NUCLEOTIDE SEQUENCE</scope>
    <source>
        <strain evidence="2">CP</strain>
    </source>
</reference>
<sequence length="119" mass="13007">MAVTLTKKHQNLNVPPTLQGSSSCRRSGSFLPVHYRGLKRASFPSRLEGESPLSGETRAAMPVGSSADIGVPAKRAKNLTKNWKSGQQKMKSLDAIHGFQALMWTAISLETLIGEWENE</sequence>
<name>A0AAV9D3W7_ACOCL</name>
<evidence type="ECO:0000313" key="3">
    <source>
        <dbReference type="Proteomes" id="UP001180020"/>
    </source>
</evidence>